<comment type="caution">
    <text evidence="1">The sequence shown here is derived from an EMBL/GenBank/DDBJ whole genome shotgun (WGS) entry which is preliminary data.</text>
</comment>
<name>A0A401FYC8_9BACT</name>
<proteinExistence type="predicted"/>
<dbReference type="EMBL" id="BEXT01000001">
    <property type="protein sequence ID" value="GBC61960.1"/>
    <property type="molecule type" value="Genomic_DNA"/>
</dbReference>
<gene>
    <name evidence="1" type="ORF">DENIS_2922</name>
</gene>
<dbReference type="RefSeq" id="WP_124329184.1">
    <property type="nucleotide sequence ID" value="NZ_BEXT01000001.1"/>
</dbReference>
<reference evidence="2" key="1">
    <citation type="submission" date="2017-11" db="EMBL/GenBank/DDBJ databases">
        <authorList>
            <person name="Watanabe M."/>
            <person name="Kojima H."/>
        </authorList>
    </citation>
    <scope>NUCLEOTIDE SEQUENCE [LARGE SCALE GENOMIC DNA]</scope>
    <source>
        <strain evidence="2">Tokyo 01</strain>
    </source>
</reference>
<evidence type="ECO:0008006" key="3">
    <source>
        <dbReference type="Google" id="ProtNLM"/>
    </source>
</evidence>
<dbReference type="InterPro" id="IPR039365">
    <property type="entry name" value="IS701-like"/>
</dbReference>
<reference evidence="2" key="2">
    <citation type="submission" date="2019-01" db="EMBL/GenBank/DDBJ databases">
        <title>Genome sequence of Desulfonema ishimotonii strain Tokyo 01.</title>
        <authorList>
            <person name="Fukui M."/>
        </authorList>
    </citation>
    <scope>NUCLEOTIDE SEQUENCE [LARGE SCALE GENOMIC DNA]</scope>
    <source>
        <strain evidence="2">Tokyo 01</strain>
    </source>
</reference>
<dbReference type="OrthoDB" id="6139076at2"/>
<dbReference type="InterPro" id="IPR012337">
    <property type="entry name" value="RNaseH-like_sf"/>
</dbReference>
<organism evidence="1 2">
    <name type="scientific">Desulfonema ishimotonii</name>
    <dbReference type="NCBI Taxonomy" id="45657"/>
    <lineage>
        <taxon>Bacteria</taxon>
        <taxon>Pseudomonadati</taxon>
        <taxon>Thermodesulfobacteriota</taxon>
        <taxon>Desulfobacteria</taxon>
        <taxon>Desulfobacterales</taxon>
        <taxon>Desulfococcaceae</taxon>
        <taxon>Desulfonema</taxon>
    </lineage>
</organism>
<dbReference type="PANTHER" id="PTHR33627:SF1">
    <property type="entry name" value="TRANSPOSASE"/>
    <property type="match status" value="1"/>
</dbReference>
<dbReference type="SUPFAM" id="SSF53098">
    <property type="entry name" value="Ribonuclease H-like"/>
    <property type="match status" value="1"/>
</dbReference>
<sequence length="190" mass="22030">MKKREYRHKGGKRVREALADGEKKPVAVCDFAKNLNDHFWYGRTVSEGTKGPVVYEFTRRRVTLSRDGLPWKEVCPDVRRSPGKKTGYTFYISNAPLSTRLGTFVWLNGIRWAAEQCFGEIKSELGGDHYEVRKYNGWHRHMLTCVLAHFFLWRIKIKLEKKSALTHFATARNASRNRTADENILCNGNH</sequence>
<accession>A0A401FYC8</accession>
<keyword evidence="2" id="KW-1185">Reference proteome</keyword>
<dbReference type="AlphaFoldDB" id="A0A401FYC8"/>
<evidence type="ECO:0000313" key="1">
    <source>
        <dbReference type="EMBL" id="GBC61960.1"/>
    </source>
</evidence>
<dbReference type="Proteomes" id="UP000288096">
    <property type="component" value="Unassembled WGS sequence"/>
</dbReference>
<dbReference type="PANTHER" id="PTHR33627">
    <property type="entry name" value="TRANSPOSASE"/>
    <property type="match status" value="1"/>
</dbReference>
<protein>
    <recommendedName>
        <fullName evidence="3">Transposase IS4-like domain-containing protein</fullName>
    </recommendedName>
</protein>
<evidence type="ECO:0000313" key="2">
    <source>
        <dbReference type="Proteomes" id="UP000288096"/>
    </source>
</evidence>